<evidence type="ECO:0000313" key="2">
    <source>
        <dbReference type="EMBL" id="QTX12432.1"/>
    </source>
</evidence>
<keyword evidence="3" id="KW-1185">Reference proteome</keyword>
<dbReference type="Proteomes" id="UP000664466">
    <property type="component" value="Unassembled WGS sequence"/>
</dbReference>
<dbReference type="EMBL" id="CP072748">
    <property type="protein sequence ID" value="QTX12432.1"/>
    <property type="molecule type" value="Genomic_DNA"/>
</dbReference>
<protein>
    <submittedName>
        <fullName evidence="2">Uncharacterized protein</fullName>
    </submittedName>
</protein>
<dbReference type="AlphaFoldDB" id="A0A8B0SU33"/>
<name>A0A8B0SU33_9GAMM</name>
<dbReference type="RefSeq" id="WP_207249780.1">
    <property type="nucleotide sequence ID" value="NZ_JAFMPM010000006.1"/>
</dbReference>
<evidence type="ECO:0000313" key="1">
    <source>
        <dbReference type="EMBL" id="MBO0612068.1"/>
    </source>
</evidence>
<evidence type="ECO:0000313" key="3">
    <source>
        <dbReference type="Proteomes" id="UP000664466"/>
    </source>
</evidence>
<reference evidence="1 3" key="1">
    <citation type="submission" date="2021-03" db="EMBL/GenBank/DDBJ databases">
        <title>Draft genome and methylome analysis of Thiotrix fructosivoruns ATCC 49748.</title>
        <authorList>
            <person name="Fomenkov A."/>
            <person name="Grabovich M.Y."/>
            <person name="Roberts R.J."/>
        </authorList>
    </citation>
    <scope>NUCLEOTIDE SEQUENCE [LARGE SCALE GENOMIC DNA]</scope>
    <source>
        <strain evidence="1 3">ATCC 49748</strain>
    </source>
</reference>
<reference evidence="2" key="2">
    <citation type="submission" date="2021-04" db="EMBL/GenBank/DDBJ databases">
        <title>Complete Genome and methylome analysis of Thiothrix fructosivorans ATCC 49748.</title>
        <authorList>
            <person name="Fomenkov A."/>
            <person name="Sun L."/>
            <person name="Vincze T."/>
            <person name="Grabovich M.Y."/>
            <person name="Roberts R.J."/>
        </authorList>
    </citation>
    <scope>NUCLEOTIDE SEQUENCE</scope>
    <source>
        <strain evidence="2">ATCC 49748</strain>
    </source>
</reference>
<proteinExistence type="predicted"/>
<organism evidence="2">
    <name type="scientific">Thiothrix fructosivorans</name>
    <dbReference type="NCBI Taxonomy" id="111770"/>
    <lineage>
        <taxon>Bacteria</taxon>
        <taxon>Pseudomonadati</taxon>
        <taxon>Pseudomonadota</taxon>
        <taxon>Gammaproteobacteria</taxon>
        <taxon>Thiotrichales</taxon>
        <taxon>Thiotrichaceae</taxon>
        <taxon>Thiothrix</taxon>
    </lineage>
</organism>
<dbReference type="EMBL" id="JAFMPM010000006">
    <property type="protein sequence ID" value="MBO0612068.1"/>
    <property type="molecule type" value="Genomic_DNA"/>
</dbReference>
<gene>
    <name evidence="2" type="ORF">J1836_008950</name>
    <name evidence="1" type="ORF">J1836_03875</name>
</gene>
<accession>A0A8B0SU33</accession>
<sequence length="115" mass="12509">MDINVYPIREISDDKIKQMIRGNKSFVLDNIDRTSFSDATSTVEKLIESEGLKCRVYTKGRAAAMGAAAIPISPTVIGGWAAGLFIAAHNIATWDPDYEVAKNIATGSLTITYKK</sequence>